<evidence type="ECO:0000313" key="2">
    <source>
        <dbReference type="Proteomes" id="UP000315017"/>
    </source>
</evidence>
<keyword evidence="2" id="KW-1185">Reference proteome</keyword>
<evidence type="ECO:0008006" key="3">
    <source>
        <dbReference type="Google" id="ProtNLM"/>
    </source>
</evidence>
<protein>
    <recommendedName>
        <fullName evidence="3">DUF155 domain-containing protein</fullName>
    </recommendedName>
</protein>
<proteinExistence type="predicted"/>
<dbReference type="OrthoDB" id="215477at2"/>
<sequence length="313" mass="34934">MILTSETRYQPNHSTLSTNGFATLPEGAALQRIAFVAKPAPGQEVLLTFPPPIHQRAVVLANDSNSAEDEKPAVTLLAVPSSSRAANHGSDGECKGQMQHWVEAAESSCAAVAQWMTFQGTQICWTPQRCAILAPAERLESVKRAVIEVYFYESELNEIERSLGEAWPAMEADMPLAFEFKEQSLGKHQTLQRRFQQVLLSRARLARLGPFVHTPHLHPPTLASQIGERFRERTRMMHRHEFLGEQLEVFERVYEMCGQRASDFKLARTGHMLEWAIIVLLVAQLLLSGFEVLTSIEPASAQPTIPTTTHVVS</sequence>
<evidence type="ECO:0000313" key="1">
    <source>
        <dbReference type="EMBL" id="QDU29243.1"/>
    </source>
</evidence>
<organism evidence="1 2">
    <name type="scientific">Anatilimnocola aggregata</name>
    <dbReference type="NCBI Taxonomy" id="2528021"/>
    <lineage>
        <taxon>Bacteria</taxon>
        <taxon>Pseudomonadati</taxon>
        <taxon>Planctomycetota</taxon>
        <taxon>Planctomycetia</taxon>
        <taxon>Pirellulales</taxon>
        <taxon>Pirellulaceae</taxon>
        <taxon>Anatilimnocola</taxon>
    </lineage>
</organism>
<dbReference type="RefSeq" id="WP_145092789.1">
    <property type="nucleotide sequence ID" value="NZ_CP036274.1"/>
</dbReference>
<dbReference type="Proteomes" id="UP000315017">
    <property type="component" value="Chromosome"/>
</dbReference>
<dbReference type="EMBL" id="CP036274">
    <property type="protein sequence ID" value="QDU29243.1"/>
    <property type="molecule type" value="Genomic_DNA"/>
</dbReference>
<name>A0A517YG88_9BACT</name>
<dbReference type="AlphaFoldDB" id="A0A517YG88"/>
<reference evidence="1 2" key="1">
    <citation type="submission" date="2019-02" db="EMBL/GenBank/DDBJ databases">
        <title>Deep-cultivation of Planctomycetes and their phenomic and genomic characterization uncovers novel biology.</title>
        <authorList>
            <person name="Wiegand S."/>
            <person name="Jogler M."/>
            <person name="Boedeker C."/>
            <person name="Pinto D."/>
            <person name="Vollmers J."/>
            <person name="Rivas-Marin E."/>
            <person name="Kohn T."/>
            <person name="Peeters S.H."/>
            <person name="Heuer A."/>
            <person name="Rast P."/>
            <person name="Oberbeckmann S."/>
            <person name="Bunk B."/>
            <person name="Jeske O."/>
            <person name="Meyerdierks A."/>
            <person name="Storesund J.E."/>
            <person name="Kallscheuer N."/>
            <person name="Luecker S."/>
            <person name="Lage O.M."/>
            <person name="Pohl T."/>
            <person name="Merkel B.J."/>
            <person name="Hornburger P."/>
            <person name="Mueller R.-W."/>
            <person name="Bruemmer F."/>
            <person name="Labrenz M."/>
            <person name="Spormann A.M."/>
            <person name="Op den Camp H."/>
            <person name="Overmann J."/>
            <person name="Amann R."/>
            <person name="Jetten M.S.M."/>
            <person name="Mascher T."/>
            <person name="Medema M.H."/>
            <person name="Devos D.P."/>
            <person name="Kaster A.-K."/>
            <person name="Ovreas L."/>
            <person name="Rohde M."/>
            <person name="Galperin M.Y."/>
            <person name="Jogler C."/>
        </authorList>
    </citation>
    <scope>NUCLEOTIDE SEQUENCE [LARGE SCALE GENOMIC DNA]</scope>
    <source>
        <strain evidence="1 2">ETA_A8</strain>
    </source>
</reference>
<dbReference type="KEGG" id="aagg:ETAA8_43500"/>
<gene>
    <name evidence="1" type="ORF">ETAA8_43500</name>
</gene>
<accession>A0A517YG88</accession>